<dbReference type="InterPro" id="IPR036691">
    <property type="entry name" value="Endo/exonu/phosph_ase_sf"/>
</dbReference>
<dbReference type="GO" id="GO:0016605">
    <property type="term" value="C:PML body"/>
    <property type="evidence" value="ECO:0007669"/>
    <property type="project" value="TreeGrafter"/>
</dbReference>
<evidence type="ECO:0000256" key="7">
    <source>
        <dbReference type="ARBA" id="ARBA00022842"/>
    </source>
</evidence>
<evidence type="ECO:0000313" key="9">
    <source>
        <dbReference type="EMBL" id="QHT21913.1"/>
    </source>
</evidence>
<keyword evidence="8" id="KW-0234">DNA repair</keyword>
<evidence type="ECO:0000256" key="1">
    <source>
        <dbReference type="ARBA" id="ARBA00001936"/>
    </source>
</evidence>
<keyword evidence="7" id="KW-0460">Magnesium</keyword>
<accession>A0A6C0E025</accession>
<proteinExistence type="predicted"/>
<evidence type="ECO:0000256" key="5">
    <source>
        <dbReference type="ARBA" id="ARBA00022763"/>
    </source>
</evidence>
<evidence type="ECO:0000256" key="2">
    <source>
        <dbReference type="ARBA" id="ARBA00001946"/>
    </source>
</evidence>
<name>A0A6C0E025_9ZZZZ</name>
<keyword evidence="5" id="KW-0227">DNA damage</keyword>
<dbReference type="AlphaFoldDB" id="A0A6C0E025"/>
<comment type="cofactor">
    <cofactor evidence="2">
        <name>Mg(2+)</name>
        <dbReference type="ChEBI" id="CHEBI:18420"/>
    </cofactor>
</comment>
<evidence type="ECO:0008006" key="10">
    <source>
        <dbReference type="Google" id="ProtNLM"/>
    </source>
</evidence>
<reference evidence="9" key="1">
    <citation type="journal article" date="2020" name="Nature">
        <title>Giant virus diversity and host interactions through global metagenomics.</title>
        <authorList>
            <person name="Schulz F."/>
            <person name="Roux S."/>
            <person name="Paez-Espino D."/>
            <person name="Jungbluth S."/>
            <person name="Walsh D.A."/>
            <person name="Denef V.J."/>
            <person name="McMahon K.D."/>
            <person name="Konstantinidis K.T."/>
            <person name="Eloe-Fadrosh E.A."/>
            <person name="Kyrpides N.C."/>
            <person name="Woyke T."/>
        </authorList>
    </citation>
    <scope>NUCLEOTIDE SEQUENCE</scope>
    <source>
        <strain evidence="9">GVMAG-M-3300023179-103</strain>
    </source>
</reference>
<dbReference type="PANTHER" id="PTHR15822:SF4">
    <property type="entry name" value="TYROSYL-DNA PHOSPHODIESTERASE 2"/>
    <property type="match status" value="1"/>
</dbReference>
<evidence type="ECO:0000256" key="6">
    <source>
        <dbReference type="ARBA" id="ARBA00022801"/>
    </source>
</evidence>
<keyword evidence="3" id="KW-0540">Nuclease</keyword>
<dbReference type="GO" id="GO:0003697">
    <property type="term" value="F:single-stranded DNA binding"/>
    <property type="evidence" value="ECO:0007669"/>
    <property type="project" value="TreeGrafter"/>
</dbReference>
<comment type="cofactor">
    <cofactor evidence="1">
        <name>Mn(2+)</name>
        <dbReference type="ChEBI" id="CHEBI:29035"/>
    </cofactor>
</comment>
<dbReference type="SUPFAM" id="SSF56219">
    <property type="entry name" value="DNase I-like"/>
    <property type="match status" value="1"/>
</dbReference>
<dbReference type="GO" id="GO:0005737">
    <property type="term" value="C:cytoplasm"/>
    <property type="evidence" value="ECO:0007669"/>
    <property type="project" value="TreeGrafter"/>
</dbReference>
<dbReference type="GO" id="GO:0004518">
    <property type="term" value="F:nuclease activity"/>
    <property type="evidence" value="ECO:0007669"/>
    <property type="project" value="UniProtKB-KW"/>
</dbReference>
<dbReference type="GO" id="GO:0006302">
    <property type="term" value="P:double-strand break repair"/>
    <property type="evidence" value="ECO:0007669"/>
    <property type="project" value="TreeGrafter"/>
</dbReference>
<dbReference type="PANTHER" id="PTHR15822">
    <property type="entry name" value="TRAF AND TNF RECEPTOR-ASSOCIATED PROTEIN"/>
    <property type="match status" value="1"/>
</dbReference>
<evidence type="ECO:0000256" key="4">
    <source>
        <dbReference type="ARBA" id="ARBA00022723"/>
    </source>
</evidence>
<keyword evidence="6" id="KW-0378">Hydrolase</keyword>
<keyword evidence="4" id="KW-0479">Metal-binding</keyword>
<dbReference type="EMBL" id="MN739698">
    <property type="protein sequence ID" value="QHT21913.1"/>
    <property type="molecule type" value="Genomic_DNA"/>
</dbReference>
<dbReference type="Gene3D" id="3.60.10.10">
    <property type="entry name" value="Endonuclease/exonuclease/phosphatase"/>
    <property type="match status" value="1"/>
</dbReference>
<sequence length="914" mass="103809">MAASVSQALLTPDVIPITTYHATKKLELFLYSIELIIFGINYGYINIQTDFIKCITEINMIVDTDEDMEHLINDSTNGSSLSSLEVLNKNFEIKTSSAPASVPVSVPASVPASAQTSAHTSAQPSASAAEFVPEWKRISGTFLRKFHPIHKINEFYDNIKRVFAEISNSSLYTQPDNILEVLHEIVLVCNNELDALYNILEKEMLNKTNDFKIVSFNVCKDANCGEFTLQRYQMICNLLVTGEADIYLIQEITDDLYLMMFNNHRLSMNYHIYYSPHTEGAILMNRRLFKNYETSYSPILDTENPELIKYLKIDYIDAVLYDNTRLALINVHLPPPFFYLGSQPNYRKSYKQHFFELLKLVSIINIPIILGGDFNNGSCPMMSNDVVNSEKEDYVLPYFLSVMNHYSTTKATITLSIKKLLIKCIRILYSTDTEVKRQFVILNSFTTKDDPPNSSYADEKRAFSIPVLINLRGLPTYYSEKEKRKTDITGVNLFFDKVFVSPEICNVKEVISSRWVRYTPSIDKLQYDFGRLFASEKKSVLEKKISAITQGLPPLRRPTCDKSFFSGTNSIWPSDHYAISYRIPNKFKSNMDKHLKAHTITNMFLYLKEKNSGECNKLFCGENGTLHNPERPFGLSTGDKFLRYIKYINTKEDALVFAKSDDSQILFYSDRLWLLKEYLTEMCYRMFQHIAMNSKETCTNCVLLTEILENDIYIALLKFNRAHSGEMTVFSSLRFYKDLTQNLNRRVESIRVKSIISLGSAVTASAVLASSVSSNMEFVEHHNTRLILLQQLVKEQYPQQAVSLRTTAPSRVVNETEYKCNCKIPPHNLKRDSNGRLGCVINGKVKIISAPAPAPAPAPASVKDYCTCGIDSWKDGAAAAGSKTCTGCGKPPQSGGSHRLTNKRLYKNLLKLSQ</sequence>
<dbReference type="GO" id="GO:0046872">
    <property type="term" value="F:metal ion binding"/>
    <property type="evidence" value="ECO:0007669"/>
    <property type="project" value="UniProtKB-KW"/>
</dbReference>
<evidence type="ECO:0000256" key="8">
    <source>
        <dbReference type="ARBA" id="ARBA00023204"/>
    </source>
</evidence>
<dbReference type="InterPro" id="IPR051547">
    <property type="entry name" value="TDP2-like"/>
</dbReference>
<protein>
    <recommendedName>
        <fullName evidence="10">Endonuclease/exonuclease/phosphatase domain-containing protein</fullName>
    </recommendedName>
</protein>
<organism evidence="9">
    <name type="scientific">viral metagenome</name>
    <dbReference type="NCBI Taxonomy" id="1070528"/>
    <lineage>
        <taxon>unclassified sequences</taxon>
        <taxon>metagenomes</taxon>
        <taxon>organismal metagenomes</taxon>
    </lineage>
</organism>
<evidence type="ECO:0000256" key="3">
    <source>
        <dbReference type="ARBA" id="ARBA00022722"/>
    </source>
</evidence>
<dbReference type="GO" id="GO:0070260">
    <property type="term" value="F:5'-tyrosyl-DNA phosphodiesterase activity"/>
    <property type="evidence" value="ECO:0007669"/>
    <property type="project" value="TreeGrafter"/>
</dbReference>